<keyword evidence="1" id="KW-1133">Transmembrane helix</keyword>
<organism evidence="2 3">
    <name type="scientific">Beta vulgaris subsp. vulgaris</name>
    <name type="common">Beet</name>
    <dbReference type="NCBI Taxonomy" id="3555"/>
    <lineage>
        <taxon>Eukaryota</taxon>
        <taxon>Viridiplantae</taxon>
        <taxon>Streptophyta</taxon>
        <taxon>Embryophyta</taxon>
        <taxon>Tracheophyta</taxon>
        <taxon>Spermatophyta</taxon>
        <taxon>Magnoliopsida</taxon>
        <taxon>eudicotyledons</taxon>
        <taxon>Gunneridae</taxon>
        <taxon>Pentapetalae</taxon>
        <taxon>Caryophyllales</taxon>
        <taxon>Chenopodiaceae</taxon>
        <taxon>Betoideae</taxon>
        <taxon>Beta</taxon>
    </lineage>
</organism>
<protein>
    <submittedName>
        <fullName evidence="2">Uncharacterized protein</fullName>
    </submittedName>
</protein>
<dbReference type="Gramene" id="KMS96400">
    <property type="protein sequence ID" value="KMS96400"/>
    <property type="gene ID" value="BVRB_9g225420"/>
</dbReference>
<feature type="transmembrane region" description="Helical" evidence="1">
    <location>
        <begin position="23"/>
        <end position="51"/>
    </location>
</feature>
<keyword evidence="1" id="KW-0472">Membrane</keyword>
<name>A0A0J8DZW0_BETVV</name>
<sequence>MIEFGEETDSQDGEISSQDGEELILGLLLLEFCFLFVFLWLSFLYAGWLAYDRPNLGEPFLEGGPRKGIDADYASLPGWFGYKLLVFMFPYLDV</sequence>
<evidence type="ECO:0000313" key="2">
    <source>
        <dbReference type="EMBL" id="KMS96400.1"/>
    </source>
</evidence>
<evidence type="ECO:0000313" key="3">
    <source>
        <dbReference type="Proteomes" id="UP000035740"/>
    </source>
</evidence>
<dbReference type="EMBL" id="KQ090381">
    <property type="protein sequence ID" value="KMS96400.1"/>
    <property type="molecule type" value="Genomic_DNA"/>
</dbReference>
<dbReference type="Proteomes" id="UP000035740">
    <property type="component" value="Unassembled WGS sequence"/>
</dbReference>
<keyword evidence="1" id="KW-0812">Transmembrane</keyword>
<dbReference type="AlphaFoldDB" id="A0A0J8DZW0"/>
<keyword evidence="3" id="KW-1185">Reference proteome</keyword>
<evidence type="ECO:0000256" key="1">
    <source>
        <dbReference type="SAM" id="Phobius"/>
    </source>
</evidence>
<gene>
    <name evidence="2" type="ORF">BVRB_9g225420</name>
</gene>
<proteinExistence type="predicted"/>
<reference evidence="2 3" key="1">
    <citation type="journal article" date="2014" name="Nature">
        <title>The genome of the recently domesticated crop plant sugar beet (Beta vulgaris).</title>
        <authorList>
            <person name="Dohm J.C."/>
            <person name="Minoche A.E."/>
            <person name="Holtgrawe D."/>
            <person name="Capella-Gutierrez S."/>
            <person name="Zakrzewski F."/>
            <person name="Tafer H."/>
            <person name="Rupp O."/>
            <person name="Sorensen T.R."/>
            <person name="Stracke R."/>
            <person name="Reinhardt R."/>
            <person name="Goesmann A."/>
            <person name="Kraft T."/>
            <person name="Schulz B."/>
            <person name="Stadler P.F."/>
            <person name="Schmidt T."/>
            <person name="Gabaldon T."/>
            <person name="Lehrach H."/>
            <person name="Weisshaar B."/>
            <person name="Himmelbauer H."/>
        </authorList>
    </citation>
    <scope>NUCLEOTIDE SEQUENCE [LARGE SCALE GENOMIC DNA]</scope>
    <source>
        <tissue evidence="2">Taproot</tissue>
    </source>
</reference>
<accession>A0A0J8DZW0</accession>